<dbReference type="EMBL" id="CACRXK020002160">
    <property type="protein sequence ID" value="CAB3992971.1"/>
    <property type="molecule type" value="Genomic_DNA"/>
</dbReference>
<comment type="caution">
    <text evidence="1">The sequence shown here is derived from an EMBL/GenBank/DDBJ whole genome shotgun (WGS) entry which is preliminary data.</text>
</comment>
<keyword evidence="2" id="KW-1185">Reference proteome</keyword>
<gene>
    <name evidence="1" type="ORF">PACLA_8A016413</name>
</gene>
<protein>
    <submittedName>
        <fullName evidence="1">Uncharacterized protein</fullName>
    </submittedName>
</protein>
<dbReference type="OrthoDB" id="27680at2759"/>
<proteinExistence type="predicted"/>
<dbReference type="AlphaFoldDB" id="A0A6S7HAS2"/>
<dbReference type="Proteomes" id="UP001152795">
    <property type="component" value="Unassembled WGS sequence"/>
</dbReference>
<name>A0A6S7HAS2_PARCT</name>
<evidence type="ECO:0000313" key="2">
    <source>
        <dbReference type="Proteomes" id="UP001152795"/>
    </source>
</evidence>
<sequence length="207" mass="24137">MAKPRRVDGQMPRMRQTDLDMFWKEYESIEPTVVETNDEEDDHLNELEHDVRWLEEAGFDSIVKNYRNSKEINAEDIDFKNITSSLTRKQAEAVKRRVNKLNAKVKERLSLQETSEGPQRLFLPENFQNNNSKQRADVRSIFPMQTVGEASNKPKPSYRSRHSYSEGVPLSRSEVQEPKCIMYVACMLCLQNNEIDSFFRKLTSSAI</sequence>
<evidence type="ECO:0000313" key="1">
    <source>
        <dbReference type="EMBL" id="CAB3992971.1"/>
    </source>
</evidence>
<organism evidence="1 2">
    <name type="scientific">Paramuricea clavata</name>
    <name type="common">Red gorgonian</name>
    <name type="synonym">Violescent sea-whip</name>
    <dbReference type="NCBI Taxonomy" id="317549"/>
    <lineage>
        <taxon>Eukaryota</taxon>
        <taxon>Metazoa</taxon>
        <taxon>Cnidaria</taxon>
        <taxon>Anthozoa</taxon>
        <taxon>Octocorallia</taxon>
        <taxon>Malacalcyonacea</taxon>
        <taxon>Plexauridae</taxon>
        <taxon>Paramuricea</taxon>
    </lineage>
</organism>
<accession>A0A6S7HAS2</accession>
<reference evidence="1" key="1">
    <citation type="submission" date="2020-04" db="EMBL/GenBank/DDBJ databases">
        <authorList>
            <person name="Alioto T."/>
            <person name="Alioto T."/>
            <person name="Gomez Garrido J."/>
        </authorList>
    </citation>
    <scope>NUCLEOTIDE SEQUENCE</scope>
    <source>
        <strain evidence="1">A484AB</strain>
    </source>
</reference>